<sequence length="99" mass="10865">MRPKPKVILEQQNKKTHSTKKIVEADASCRCSFPNLRSQLLIVNCRLSDTADVGAGSDAAHGKICASLRPQTETKGYQLAYHATITRIDSSPRVRSGKI</sequence>
<organism evidence="1 2">
    <name type="scientific">Caballeronia udeis</name>
    <dbReference type="NCBI Taxonomy" id="1232866"/>
    <lineage>
        <taxon>Bacteria</taxon>
        <taxon>Pseudomonadati</taxon>
        <taxon>Pseudomonadota</taxon>
        <taxon>Betaproteobacteria</taxon>
        <taxon>Burkholderiales</taxon>
        <taxon>Burkholderiaceae</taxon>
        <taxon>Caballeronia</taxon>
    </lineage>
</organism>
<evidence type="ECO:0000313" key="2">
    <source>
        <dbReference type="Proteomes" id="UP000054683"/>
    </source>
</evidence>
<dbReference type="EMBL" id="FCOK02000047">
    <property type="protein sequence ID" value="SAL54019.1"/>
    <property type="molecule type" value="Genomic_DNA"/>
</dbReference>
<gene>
    <name evidence="1" type="ORF">AWB69_05722</name>
</gene>
<evidence type="ECO:0000313" key="1">
    <source>
        <dbReference type="EMBL" id="SAL54019.1"/>
    </source>
</evidence>
<dbReference type="AlphaFoldDB" id="A0A158ICN1"/>
<dbReference type="Proteomes" id="UP000054683">
    <property type="component" value="Unassembled WGS sequence"/>
</dbReference>
<proteinExistence type="predicted"/>
<protein>
    <submittedName>
        <fullName evidence="1">Uncharacterized protein</fullName>
    </submittedName>
</protein>
<reference evidence="1 2" key="1">
    <citation type="submission" date="2016-01" db="EMBL/GenBank/DDBJ databases">
        <authorList>
            <person name="Oliw E.H."/>
        </authorList>
    </citation>
    <scope>NUCLEOTIDE SEQUENCE [LARGE SCALE GENOMIC DNA]</scope>
    <source>
        <strain evidence="1">LMG 27134</strain>
    </source>
</reference>
<accession>A0A158ICN1</accession>
<name>A0A158ICN1_9BURK</name>